<dbReference type="EMBL" id="JAUQSY010000007">
    <property type="protein sequence ID" value="MDO7875518.1"/>
    <property type="molecule type" value="Genomic_DNA"/>
</dbReference>
<evidence type="ECO:0000313" key="1">
    <source>
        <dbReference type="EMBL" id="MDO7875518.1"/>
    </source>
</evidence>
<organism evidence="1 2">
    <name type="scientific">Hymenobacter aranciens</name>
    <dbReference type="NCBI Taxonomy" id="3063996"/>
    <lineage>
        <taxon>Bacteria</taxon>
        <taxon>Pseudomonadati</taxon>
        <taxon>Bacteroidota</taxon>
        <taxon>Cytophagia</taxon>
        <taxon>Cytophagales</taxon>
        <taxon>Hymenobacteraceae</taxon>
        <taxon>Hymenobacter</taxon>
    </lineage>
</organism>
<comment type="caution">
    <text evidence="1">The sequence shown here is derived from an EMBL/GenBank/DDBJ whole genome shotgun (WGS) entry which is preliminary data.</text>
</comment>
<protein>
    <submittedName>
        <fullName evidence="1">Uncharacterized protein</fullName>
    </submittedName>
</protein>
<evidence type="ECO:0000313" key="2">
    <source>
        <dbReference type="Proteomes" id="UP001176429"/>
    </source>
</evidence>
<gene>
    <name evidence="1" type="ORF">Q5H93_12310</name>
</gene>
<dbReference type="RefSeq" id="WP_305006829.1">
    <property type="nucleotide sequence ID" value="NZ_JAUQSY010000007.1"/>
</dbReference>
<reference evidence="1" key="1">
    <citation type="submission" date="2023-07" db="EMBL/GenBank/DDBJ databases">
        <authorList>
            <person name="Kim M.K."/>
        </authorList>
    </citation>
    <scope>NUCLEOTIDE SEQUENCE</scope>
    <source>
        <strain evidence="1">ASUV-10-1</strain>
    </source>
</reference>
<keyword evidence="2" id="KW-1185">Reference proteome</keyword>
<dbReference type="Proteomes" id="UP001176429">
    <property type="component" value="Unassembled WGS sequence"/>
</dbReference>
<accession>A0ABT9BG78</accession>
<sequence>MQLLDHLAELESYRTLLSRLTPEGSTNWTALGMAEDAARWALRAIPPAALPDEPLRTRREELRSQLRTKPPMHAQWDQRTAQVRDVLELLQRVAA</sequence>
<name>A0ABT9BG78_9BACT</name>
<proteinExistence type="predicted"/>